<dbReference type="RefSeq" id="WP_146851195.1">
    <property type="nucleotide sequence ID" value="NZ_BKAG01000019.1"/>
</dbReference>
<dbReference type="AlphaFoldDB" id="A0A512MA60"/>
<sequence length="348" mass="39444">MSLSDDQARAIAEFPAVLQQLIHAELAAGNSIDHLGGGFPAPPAGAMLKFTKKVTTRARVSDDEIDFRERNSSIQSGEFTDAKRFYFVVEPPDDPAAYPNMDAIRAEMEARQRAADAELQARQEEAVQRAREAARYFSEQLEDPRPEIKPRSASPLVTQFLESMEMNYERWHDGIGYDLNVFESAKPKERKQIEDLLINRPLGDWRDVEALAALDSPRARKHLRGAFESANLDQKIDLISHATSLFTNKQRTEVLMTALQEADQSPSMTQVMLEIQEFHPPKIIKALLEGVKTREDVIAGAFAMMLLFLHGKADSPYDNNWRPFMLRFQGEAREPLVQELRRHLGVRA</sequence>
<gene>
    <name evidence="1" type="ORF">BGE01nite_29160</name>
</gene>
<comment type="caution">
    <text evidence="1">The sequence shown here is derived from an EMBL/GenBank/DDBJ whole genome shotgun (WGS) entry which is preliminary data.</text>
</comment>
<protein>
    <submittedName>
        <fullName evidence="1">Uncharacterized protein</fullName>
    </submittedName>
</protein>
<evidence type="ECO:0000313" key="1">
    <source>
        <dbReference type="EMBL" id="GEP43625.1"/>
    </source>
</evidence>
<evidence type="ECO:0000313" key="2">
    <source>
        <dbReference type="Proteomes" id="UP000321577"/>
    </source>
</evidence>
<reference evidence="1 2" key="1">
    <citation type="submission" date="2019-07" db="EMBL/GenBank/DDBJ databases">
        <title>Whole genome shotgun sequence of Brevifollis gellanilyticus NBRC 108608.</title>
        <authorList>
            <person name="Hosoyama A."/>
            <person name="Uohara A."/>
            <person name="Ohji S."/>
            <person name="Ichikawa N."/>
        </authorList>
    </citation>
    <scope>NUCLEOTIDE SEQUENCE [LARGE SCALE GENOMIC DNA]</scope>
    <source>
        <strain evidence="1 2">NBRC 108608</strain>
    </source>
</reference>
<organism evidence="1 2">
    <name type="scientific">Brevifollis gellanilyticus</name>
    <dbReference type="NCBI Taxonomy" id="748831"/>
    <lineage>
        <taxon>Bacteria</taxon>
        <taxon>Pseudomonadati</taxon>
        <taxon>Verrucomicrobiota</taxon>
        <taxon>Verrucomicrobiia</taxon>
        <taxon>Verrucomicrobiales</taxon>
        <taxon>Verrucomicrobiaceae</taxon>
    </lineage>
</organism>
<name>A0A512MA60_9BACT</name>
<proteinExistence type="predicted"/>
<dbReference type="EMBL" id="BKAG01000019">
    <property type="protein sequence ID" value="GEP43625.1"/>
    <property type="molecule type" value="Genomic_DNA"/>
</dbReference>
<dbReference type="Proteomes" id="UP000321577">
    <property type="component" value="Unassembled WGS sequence"/>
</dbReference>
<dbReference type="OrthoDB" id="9554561at2"/>
<keyword evidence="2" id="KW-1185">Reference proteome</keyword>
<accession>A0A512MA60</accession>